<comment type="caution">
    <text evidence="1">The sequence shown here is derived from an EMBL/GenBank/DDBJ whole genome shotgun (WGS) entry which is preliminary data.</text>
</comment>
<organism evidence="1 2">
    <name type="scientific">Karstenula rhodostoma CBS 690.94</name>
    <dbReference type="NCBI Taxonomy" id="1392251"/>
    <lineage>
        <taxon>Eukaryota</taxon>
        <taxon>Fungi</taxon>
        <taxon>Dikarya</taxon>
        <taxon>Ascomycota</taxon>
        <taxon>Pezizomycotina</taxon>
        <taxon>Dothideomycetes</taxon>
        <taxon>Pleosporomycetidae</taxon>
        <taxon>Pleosporales</taxon>
        <taxon>Massarineae</taxon>
        <taxon>Didymosphaeriaceae</taxon>
        <taxon>Karstenula</taxon>
    </lineage>
</organism>
<sequence>MGLLAKRSTLWHHSTTQVDSLFAHPFALDRLSPPVGASTASLHTTTIGRFNMANWELDHIVIDDLFLTHIPLTTTVRKAKEELEKAAATGQRIQKMGLKTGHQFMWFKYRDDGKTLAEMGVVKGQKLWVRVEKNVSREGEEKSG</sequence>
<evidence type="ECO:0000313" key="1">
    <source>
        <dbReference type="EMBL" id="KAF2450528.1"/>
    </source>
</evidence>
<evidence type="ECO:0000313" key="2">
    <source>
        <dbReference type="Proteomes" id="UP000799764"/>
    </source>
</evidence>
<dbReference type="AlphaFoldDB" id="A0A9P4PWH8"/>
<dbReference type="EMBL" id="MU001493">
    <property type="protein sequence ID" value="KAF2450528.1"/>
    <property type="molecule type" value="Genomic_DNA"/>
</dbReference>
<dbReference type="InterPro" id="IPR029071">
    <property type="entry name" value="Ubiquitin-like_domsf"/>
</dbReference>
<gene>
    <name evidence="1" type="ORF">P171DRAFT_479614</name>
</gene>
<evidence type="ECO:0008006" key="3">
    <source>
        <dbReference type="Google" id="ProtNLM"/>
    </source>
</evidence>
<protein>
    <recommendedName>
        <fullName evidence="3">Ubiquitin-like domain-containing protein</fullName>
    </recommendedName>
</protein>
<accession>A0A9P4PWH8</accession>
<reference evidence="1" key="1">
    <citation type="journal article" date="2020" name="Stud. Mycol.">
        <title>101 Dothideomycetes genomes: a test case for predicting lifestyles and emergence of pathogens.</title>
        <authorList>
            <person name="Haridas S."/>
            <person name="Albert R."/>
            <person name="Binder M."/>
            <person name="Bloem J."/>
            <person name="Labutti K."/>
            <person name="Salamov A."/>
            <person name="Andreopoulos B."/>
            <person name="Baker S."/>
            <person name="Barry K."/>
            <person name="Bills G."/>
            <person name="Bluhm B."/>
            <person name="Cannon C."/>
            <person name="Castanera R."/>
            <person name="Culley D."/>
            <person name="Daum C."/>
            <person name="Ezra D."/>
            <person name="Gonzalez J."/>
            <person name="Henrissat B."/>
            <person name="Kuo A."/>
            <person name="Liang C."/>
            <person name="Lipzen A."/>
            <person name="Lutzoni F."/>
            <person name="Magnuson J."/>
            <person name="Mondo S."/>
            <person name="Nolan M."/>
            <person name="Ohm R."/>
            <person name="Pangilinan J."/>
            <person name="Park H.-J."/>
            <person name="Ramirez L."/>
            <person name="Alfaro M."/>
            <person name="Sun H."/>
            <person name="Tritt A."/>
            <person name="Yoshinaga Y."/>
            <person name="Zwiers L.-H."/>
            <person name="Turgeon B."/>
            <person name="Goodwin S."/>
            <person name="Spatafora J."/>
            <person name="Crous P."/>
            <person name="Grigoriev I."/>
        </authorList>
    </citation>
    <scope>NUCLEOTIDE SEQUENCE</scope>
    <source>
        <strain evidence="1">CBS 690.94</strain>
    </source>
</reference>
<dbReference type="SUPFAM" id="SSF54236">
    <property type="entry name" value="Ubiquitin-like"/>
    <property type="match status" value="1"/>
</dbReference>
<keyword evidence="2" id="KW-1185">Reference proteome</keyword>
<name>A0A9P4PWH8_9PLEO</name>
<dbReference type="Proteomes" id="UP000799764">
    <property type="component" value="Unassembled WGS sequence"/>
</dbReference>
<proteinExistence type="predicted"/>